<dbReference type="InterPro" id="IPR009432">
    <property type="entry name" value="DUF1075"/>
</dbReference>
<dbReference type="GeneID" id="108738794"/>
<keyword evidence="4 7" id="KW-1133">Transmembrane helix</keyword>
<sequence length="129" mass="14848">MFSLLVKYAFKKGILYNPRCGLSTTKALLEEVRINATHRVNNFEKRCLVWTGKYKTIEEVPGLVPQDVMEKARNRIRIRLANIMMILTALGCFFIVKSGKKLRDEGDSLSKRSMDWHQSLKDEAAKEAK</sequence>
<gene>
    <name evidence="9" type="primary">LOC108738794</name>
</gene>
<dbReference type="PANTHER" id="PTHR13674">
    <property type="entry name" value="GROWTH AND TRANSFORMATION-DEPENDENT PROTEIN"/>
    <property type="match status" value="1"/>
</dbReference>
<dbReference type="Pfam" id="PF06388">
    <property type="entry name" value="DUF1075"/>
    <property type="match status" value="1"/>
</dbReference>
<proteinExistence type="inferred from homology"/>
<dbReference type="Proteomes" id="UP000192223">
    <property type="component" value="Unplaced"/>
</dbReference>
<organism evidence="8 9">
    <name type="scientific">Agrilus planipennis</name>
    <name type="common">Emerald ash borer</name>
    <name type="synonym">Agrilus marcopoli</name>
    <dbReference type="NCBI Taxonomy" id="224129"/>
    <lineage>
        <taxon>Eukaryota</taxon>
        <taxon>Metazoa</taxon>
        <taxon>Ecdysozoa</taxon>
        <taxon>Arthropoda</taxon>
        <taxon>Hexapoda</taxon>
        <taxon>Insecta</taxon>
        <taxon>Pterygota</taxon>
        <taxon>Neoptera</taxon>
        <taxon>Endopterygota</taxon>
        <taxon>Coleoptera</taxon>
        <taxon>Polyphaga</taxon>
        <taxon>Elateriformia</taxon>
        <taxon>Buprestoidea</taxon>
        <taxon>Buprestidae</taxon>
        <taxon>Agrilinae</taxon>
        <taxon>Agrilus</taxon>
    </lineage>
</organism>
<dbReference type="InParanoid" id="A0A1W4X673"/>
<dbReference type="PANTHER" id="PTHR13674:SF5">
    <property type="entry name" value="UPF0389 PROTEIN CG9231"/>
    <property type="match status" value="1"/>
</dbReference>
<feature type="transmembrane region" description="Helical" evidence="7">
    <location>
        <begin position="78"/>
        <end position="96"/>
    </location>
</feature>
<evidence type="ECO:0000313" key="9">
    <source>
        <dbReference type="RefSeq" id="XP_018327883.1"/>
    </source>
</evidence>
<evidence type="ECO:0000313" key="8">
    <source>
        <dbReference type="Proteomes" id="UP000192223"/>
    </source>
</evidence>
<keyword evidence="5 7" id="KW-0472">Membrane</keyword>
<evidence type="ECO:0000256" key="2">
    <source>
        <dbReference type="ARBA" id="ARBA00007363"/>
    </source>
</evidence>
<dbReference type="FunCoup" id="A0A1W4X673">
    <property type="interactions" value="823"/>
</dbReference>
<dbReference type="AlphaFoldDB" id="A0A1W4X673"/>
<keyword evidence="3 7" id="KW-0812">Transmembrane</keyword>
<protein>
    <submittedName>
        <fullName evidence="9">UPF0389 protein CG9231</fullName>
    </submittedName>
</protein>
<evidence type="ECO:0000256" key="4">
    <source>
        <dbReference type="ARBA" id="ARBA00022989"/>
    </source>
</evidence>
<dbReference type="GO" id="GO:0016020">
    <property type="term" value="C:membrane"/>
    <property type="evidence" value="ECO:0007669"/>
    <property type="project" value="UniProtKB-SubCell"/>
</dbReference>
<feature type="region of interest" description="Disordered" evidence="6">
    <location>
        <begin position="105"/>
        <end position="129"/>
    </location>
</feature>
<name>A0A1W4X673_AGRPL</name>
<evidence type="ECO:0000256" key="5">
    <source>
        <dbReference type="ARBA" id="ARBA00023136"/>
    </source>
</evidence>
<dbReference type="KEGG" id="apln:108738794"/>
<evidence type="ECO:0000256" key="3">
    <source>
        <dbReference type="ARBA" id="ARBA00022692"/>
    </source>
</evidence>
<dbReference type="STRING" id="224129.A0A1W4X673"/>
<evidence type="ECO:0000256" key="7">
    <source>
        <dbReference type="SAM" id="Phobius"/>
    </source>
</evidence>
<keyword evidence="8" id="KW-1185">Reference proteome</keyword>
<accession>A0A1W4X673</accession>
<comment type="subcellular location">
    <subcellularLocation>
        <location evidence="1">Membrane</location>
        <topology evidence="1">Single-pass membrane protein</topology>
    </subcellularLocation>
</comment>
<dbReference type="OrthoDB" id="8193498at2759"/>
<comment type="similarity">
    <text evidence="2">Belongs to the UPF0389 family.</text>
</comment>
<evidence type="ECO:0000256" key="6">
    <source>
        <dbReference type="SAM" id="MobiDB-lite"/>
    </source>
</evidence>
<evidence type="ECO:0000256" key="1">
    <source>
        <dbReference type="ARBA" id="ARBA00004167"/>
    </source>
</evidence>
<dbReference type="RefSeq" id="XP_018327883.1">
    <property type="nucleotide sequence ID" value="XM_018472381.2"/>
</dbReference>
<reference evidence="9" key="1">
    <citation type="submission" date="2025-08" db="UniProtKB">
        <authorList>
            <consortium name="RefSeq"/>
        </authorList>
    </citation>
    <scope>IDENTIFICATION</scope>
    <source>
        <tissue evidence="9">Entire body</tissue>
    </source>
</reference>